<comment type="caution">
    <text evidence="9">The sequence shown here is derived from an EMBL/GenBank/DDBJ whole genome shotgun (WGS) entry which is preliminary data.</text>
</comment>
<feature type="transmembrane region" description="Helical" evidence="7">
    <location>
        <begin position="187"/>
        <end position="208"/>
    </location>
</feature>
<feature type="transmembrane region" description="Helical" evidence="7">
    <location>
        <begin position="146"/>
        <end position="167"/>
    </location>
</feature>
<organism evidence="9 10">
    <name type="scientific">Rheinheimera tilapiae</name>
    <dbReference type="NCBI Taxonomy" id="875043"/>
    <lineage>
        <taxon>Bacteria</taxon>
        <taxon>Pseudomonadati</taxon>
        <taxon>Pseudomonadota</taxon>
        <taxon>Gammaproteobacteria</taxon>
        <taxon>Chromatiales</taxon>
        <taxon>Chromatiaceae</taxon>
        <taxon>Rheinheimera</taxon>
    </lineage>
</organism>
<comment type="similarity">
    <text evidence="2 7">Belongs to the DedA family.</text>
</comment>
<accession>A0ABV6B853</accession>
<dbReference type="InterPro" id="IPR032818">
    <property type="entry name" value="DedA-like"/>
</dbReference>
<evidence type="ECO:0000313" key="9">
    <source>
        <dbReference type="EMBL" id="MFC0047007.1"/>
    </source>
</evidence>
<dbReference type="Pfam" id="PF09335">
    <property type="entry name" value="VTT_dom"/>
    <property type="match status" value="1"/>
</dbReference>
<evidence type="ECO:0000313" key="10">
    <source>
        <dbReference type="Proteomes" id="UP001589813"/>
    </source>
</evidence>
<evidence type="ECO:0000256" key="5">
    <source>
        <dbReference type="ARBA" id="ARBA00022989"/>
    </source>
</evidence>
<evidence type="ECO:0000256" key="1">
    <source>
        <dbReference type="ARBA" id="ARBA00004651"/>
    </source>
</evidence>
<dbReference type="PANTHER" id="PTHR30353">
    <property type="entry name" value="INNER MEMBRANE PROTEIN DEDA-RELATED"/>
    <property type="match status" value="1"/>
</dbReference>
<dbReference type="EMBL" id="JBHLXP010000001">
    <property type="protein sequence ID" value="MFC0047007.1"/>
    <property type="molecule type" value="Genomic_DNA"/>
</dbReference>
<feature type="transmembrane region" description="Helical" evidence="7">
    <location>
        <begin position="24"/>
        <end position="42"/>
    </location>
</feature>
<keyword evidence="3 7" id="KW-1003">Cell membrane</keyword>
<keyword evidence="4 7" id="KW-0812">Transmembrane</keyword>
<evidence type="ECO:0000256" key="4">
    <source>
        <dbReference type="ARBA" id="ARBA00022692"/>
    </source>
</evidence>
<keyword evidence="10" id="KW-1185">Reference proteome</keyword>
<reference evidence="9 10" key="1">
    <citation type="submission" date="2024-09" db="EMBL/GenBank/DDBJ databases">
        <authorList>
            <person name="Sun Q."/>
            <person name="Mori K."/>
        </authorList>
    </citation>
    <scope>NUCLEOTIDE SEQUENCE [LARGE SCALE GENOMIC DNA]</scope>
    <source>
        <strain evidence="9 10">KCTC 23315</strain>
    </source>
</reference>
<evidence type="ECO:0000256" key="7">
    <source>
        <dbReference type="RuleBase" id="RU367016"/>
    </source>
</evidence>
<feature type="domain" description="VTT" evidence="8">
    <location>
        <begin position="45"/>
        <end position="167"/>
    </location>
</feature>
<name>A0ABV6B853_9GAMM</name>
<sequence length="217" mass="24228">MQEMLMAIWHQNFDQLIQLGKVDLLIWCLVLILFLESAFVFLPLPGDSLVLMAGGLLAAGVVQPEVVYVYMPLAAGLGSLLAYWQGYALAHTRFMHHIGRIVPDNSLPRATSLLERHGLLAMFSSRFIPFVRVLTPMMMGMTKLTFFHVTVISLVSAWCWAVALSLASATLMKLPFLMKYHELLGKGLMLMSLGLFVLAVLAIVYRLMRSQKTATID</sequence>
<dbReference type="InterPro" id="IPR032816">
    <property type="entry name" value="VTT_dom"/>
</dbReference>
<dbReference type="PANTHER" id="PTHR30353:SF11">
    <property type="entry name" value="INNER MEMBRANE PROTEIN YQJA"/>
    <property type="match status" value="1"/>
</dbReference>
<dbReference type="RefSeq" id="WP_377239826.1">
    <property type="nucleotide sequence ID" value="NZ_JBHLXP010000001.1"/>
</dbReference>
<evidence type="ECO:0000256" key="2">
    <source>
        <dbReference type="ARBA" id="ARBA00010792"/>
    </source>
</evidence>
<proteinExistence type="inferred from homology"/>
<gene>
    <name evidence="9" type="ORF">ACFFJP_01730</name>
</gene>
<evidence type="ECO:0000256" key="3">
    <source>
        <dbReference type="ARBA" id="ARBA00022475"/>
    </source>
</evidence>
<evidence type="ECO:0000259" key="8">
    <source>
        <dbReference type="Pfam" id="PF09335"/>
    </source>
</evidence>
<keyword evidence="5 7" id="KW-1133">Transmembrane helix</keyword>
<comment type="caution">
    <text evidence="7">Lacks conserved residue(s) required for the propagation of feature annotation.</text>
</comment>
<dbReference type="Proteomes" id="UP001589813">
    <property type="component" value="Unassembled WGS sequence"/>
</dbReference>
<protein>
    <submittedName>
        <fullName evidence="9">DedA family protein</fullName>
    </submittedName>
</protein>
<evidence type="ECO:0000256" key="6">
    <source>
        <dbReference type="ARBA" id="ARBA00023136"/>
    </source>
</evidence>
<keyword evidence="6 7" id="KW-0472">Membrane</keyword>
<comment type="subcellular location">
    <subcellularLocation>
        <location evidence="1 7">Cell membrane</location>
        <topology evidence="1 7">Multi-pass membrane protein</topology>
    </subcellularLocation>
</comment>